<keyword evidence="3" id="KW-1185">Reference proteome</keyword>
<dbReference type="Proteomes" id="UP000838821">
    <property type="component" value="Unassembled WGS sequence"/>
</dbReference>
<accession>A0ABM9CZF2</accession>
<proteinExistence type="predicted"/>
<dbReference type="Pfam" id="PF09346">
    <property type="entry name" value="SMI1_KNR4"/>
    <property type="match status" value="1"/>
</dbReference>
<organism evidence="2 3">
    <name type="scientific">Paenibacillus allorhizoplanae</name>
    <dbReference type="NCBI Taxonomy" id="2905648"/>
    <lineage>
        <taxon>Bacteria</taxon>
        <taxon>Bacillati</taxon>
        <taxon>Bacillota</taxon>
        <taxon>Bacilli</taxon>
        <taxon>Bacillales</taxon>
        <taxon>Paenibacillaceae</taxon>
        <taxon>Paenibacillus</taxon>
    </lineage>
</organism>
<name>A0ABM9CZF2_9BACL</name>
<dbReference type="SUPFAM" id="SSF160631">
    <property type="entry name" value="SMI1/KNR4-like"/>
    <property type="match status" value="1"/>
</dbReference>
<evidence type="ECO:0000313" key="2">
    <source>
        <dbReference type="EMBL" id="CAH1232626.1"/>
    </source>
</evidence>
<gene>
    <name evidence="2" type="ORF">PAECIP111891_07064</name>
</gene>
<protein>
    <recommendedName>
        <fullName evidence="1">Knr4/Smi1-like domain-containing protein</fullName>
    </recommendedName>
</protein>
<reference evidence="2" key="1">
    <citation type="submission" date="2022-01" db="EMBL/GenBank/DDBJ databases">
        <authorList>
            <person name="Criscuolo A."/>
        </authorList>
    </citation>
    <scope>NUCLEOTIDE SEQUENCE</scope>
    <source>
        <strain evidence="2">CIP111891</strain>
    </source>
</reference>
<evidence type="ECO:0000313" key="3">
    <source>
        <dbReference type="Proteomes" id="UP000838821"/>
    </source>
</evidence>
<dbReference type="InterPro" id="IPR037883">
    <property type="entry name" value="Knr4/Smi1-like_sf"/>
</dbReference>
<evidence type="ECO:0000259" key="1">
    <source>
        <dbReference type="SMART" id="SM00860"/>
    </source>
</evidence>
<sequence length="132" mass="15346">MYKSFLEKFQINGPIMKSDIVEVETQFQLKFPPDYVEFMLEANGGEGTVGERNYLRLWKIEELIQDNEEYAVHDFAPGLILIGSDGGGTAYGYDFRNEIPKLVEVDFIGLDLDSPFYSTYKFSEFIEYLYNY</sequence>
<dbReference type="EMBL" id="CAKMMW010000053">
    <property type="protein sequence ID" value="CAH1232626.1"/>
    <property type="molecule type" value="Genomic_DNA"/>
</dbReference>
<dbReference type="Gene3D" id="3.40.1580.10">
    <property type="entry name" value="SMI1/KNR4-like"/>
    <property type="match status" value="1"/>
</dbReference>
<dbReference type="InterPro" id="IPR018958">
    <property type="entry name" value="Knr4/Smi1-like_dom"/>
</dbReference>
<comment type="caution">
    <text evidence="2">The sequence shown here is derived from an EMBL/GenBank/DDBJ whole genome shotgun (WGS) entry which is preliminary data.</text>
</comment>
<dbReference type="SMART" id="SM00860">
    <property type="entry name" value="SMI1_KNR4"/>
    <property type="match status" value="1"/>
</dbReference>
<feature type="domain" description="Knr4/Smi1-like" evidence="1">
    <location>
        <begin position="14"/>
        <end position="128"/>
    </location>
</feature>